<dbReference type="AlphaFoldDB" id="A0A1H5V9X0"/>
<evidence type="ECO:0000313" key="2">
    <source>
        <dbReference type="Proteomes" id="UP000236736"/>
    </source>
</evidence>
<keyword evidence="2" id="KW-1185">Reference proteome</keyword>
<sequence>MEYKMIVEKTQTGFSAYSPDLPVFTTGDSKNELLKNAVEAFNLLFEDDGKVLGIDKIKLLFNKS</sequence>
<proteinExistence type="predicted"/>
<evidence type="ECO:0000313" key="1">
    <source>
        <dbReference type="EMBL" id="SEF84013.1"/>
    </source>
</evidence>
<dbReference type="RefSeq" id="WP_103924281.1">
    <property type="nucleotide sequence ID" value="NZ_BBFN01000005.1"/>
</dbReference>
<dbReference type="EMBL" id="FNVR01000006">
    <property type="protein sequence ID" value="SEF84013.1"/>
    <property type="molecule type" value="Genomic_DNA"/>
</dbReference>
<dbReference type="STRING" id="1120964.GCA_001313265_01636"/>
<gene>
    <name evidence="1" type="ORF">SAMN03080598_01606</name>
</gene>
<dbReference type="InterPro" id="IPR035069">
    <property type="entry name" value="TTHA1013/TTHA0281-like"/>
</dbReference>
<evidence type="ECO:0008006" key="3">
    <source>
        <dbReference type="Google" id="ProtNLM"/>
    </source>
</evidence>
<dbReference type="SUPFAM" id="SSF143100">
    <property type="entry name" value="TTHA1013/TTHA0281-like"/>
    <property type="match status" value="1"/>
</dbReference>
<dbReference type="Gene3D" id="3.30.160.250">
    <property type="match status" value="1"/>
</dbReference>
<protein>
    <recommendedName>
        <fullName evidence="3">HicB_like antitoxin of toxin-antitoxin system</fullName>
    </recommendedName>
</protein>
<accession>A0A1H5V9X0</accession>
<organism evidence="1 2">
    <name type="scientific">Algoriphagus boritolerans DSM 17298 = JCM 18970</name>
    <dbReference type="NCBI Taxonomy" id="1120964"/>
    <lineage>
        <taxon>Bacteria</taxon>
        <taxon>Pseudomonadati</taxon>
        <taxon>Bacteroidota</taxon>
        <taxon>Cytophagia</taxon>
        <taxon>Cytophagales</taxon>
        <taxon>Cyclobacteriaceae</taxon>
        <taxon>Algoriphagus</taxon>
    </lineage>
</organism>
<dbReference type="Proteomes" id="UP000236736">
    <property type="component" value="Unassembled WGS sequence"/>
</dbReference>
<name>A0A1H5V9X0_9BACT</name>
<reference evidence="2" key="1">
    <citation type="submission" date="2016-10" db="EMBL/GenBank/DDBJ databases">
        <authorList>
            <person name="Varghese N."/>
            <person name="Submissions S."/>
        </authorList>
    </citation>
    <scope>NUCLEOTIDE SEQUENCE [LARGE SCALE GENOMIC DNA]</scope>
    <source>
        <strain evidence="2">DSM 17298</strain>
    </source>
</reference>